<proteinExistence type="predicted"/>
<dbReference type="Proteomes" id="UP000076154">
    <property type="component" value="Unassembled WGS sequence"/>
</dbReference>
<gene>
    <name evidence="2" type="ORF">Hypma_016413</name>
</gene>
<sequence>MKFSAVFVALVTSVLPVLAAPAPEAAAAAEIQKRDLSVYVCEHANWGPRCVTIFPPWNVCQPFSATGLPGYQSWGPGEGTTCLWYTGGSCTGTQSDAVNYPGFSTVPGFWQFNTASFKCWN</sequence>
<evidence type="ECO:0000313" key="2">
    <source>
        <dbReference type="EMBL" id="RDB14581.1"/>
    </source>
</evidence>
<organism evidence="2 3">
    <name type="scientific">Hypsizygus marmoreus</name>
    <name type="common">White beech mushroom</name>
    <name type="synonym">Agaricus marmoreus</name>
    <dbReference type="NCBI Taxonomy" id="39966"/>
    <lineage>
        <taxon>Eukaryota</taxon>
        <taxon>Fungi</taxon>
        <taxon>Dikarya</taxon>
        <taxon>Basidiomycota</taxon>
        <taxon>Agaricomycotina</taxon>
        <taxon>Agaricomycetes</taxon>
        <taxon>Agaricomycetidae</taxon>
        <taxon>Agaricales</taxon>
        <taxon>Tricholomatineae</taxon>
        <taxon>Lyophyllaceae</taxon>
        <taxon>Hypsizygus</taxon>
    </lineage>
</organism>
<protein>
    <recommendedName>
        <fullName evidence="4">Secreted protein</fullName>
    </recommendedName>
</protein>
<dbReference type="OrthoDB" id="2972631at2759"/>
<comment type="caution">
    <text evidence="2">The sequence shown here is derived from an EMBL/GenBank/DDBJ whole genome shotgun (WGS) entry which is preliminary data.</text>
</comment>
<feature type="chain" id="PRO_5016570598" description="Secreted protein" evidence="1">
    <location>
        <begin position="20"/>
        <end position="121"/>
    </location>
</feature>
<dbReference type="EMBL" id="LUEZ02000096">
    <property type="protein sequence ID" value="RDB14581.1"/>
    <property type="molecule type" value="Genomic_DNA"/>
</dbReference>
<dbReference type="AlphaFoldDB" id="A0A369IXR3"/>
<evidence type="ECO:0000313" key="3">
    <source>
        <dbReference type="Proteomes" id="UP000076154"/>
    </source>
</evidence>
<keyword evidence="1" id="KW-0732">Signal</keyword>
<dbReference type="InParanoid" id="A0A369IXR3"/>
<accession>A0A369IXR3</accession>
<name>A0A369IXR3_HYPMA</name>
<feature type="signal peptide" evidence="1">
    <location>
        <begin position="1"/>
        <end position="19"/>
    </location>
</feature>
<keyword evidence="3" id="KW-1185">Reference proteome</keyword>
<evidence type="ECO:0008006" key="4">
    <source>
        <dbReference type="Google" id="ProtNLM"/>
    </source>
</evidence>
<evidence type="ECO:0000256" key="1">
    <source>
        <dbReference type="SAM" id="SignalP"/>
    </source>
</evidence>
<reference evidence="2" key="1">
    <citation type="submission" date="2018-04" db="EMBL/GenBank/DDBJ databases">
        <title>Whole genome sequencing of Hypsizygus marmoreus.</title>
        <authorList>
            <person name="Choi I.-G."/>
            <person name="Min B."/>
            <person name="Kim J.-G."/>
            <person name="Kim S."/>
            <person name="Oh Y.-L."/>
            <person name="Kong W.-S."/>
            <person name="Park H."/>
            <person name="Jeong J."/>
            <person name="Song E.-S."/>
        </authorList>
    </citation>
    <scope>NUCLEOTIDE SEQUENCE [LARGE SCALE GENOMIC DNA]</scope>
    <source>
        <strain evidence="2">51987-8</strain>
    </source>
</reference>